<dbReference type="InterPro" id="IPR055066">
    <property type="entry name" value="AASDHPPT_N"/>
</dbReference>
<comment type="similarity">
    <text evidence="1">Belongs to the P-Pant transferase superfamily. Gsp/Sfp/HetI/AcpT family.</text>
</comment>
<feature type="region of interest" description="Disordered" evidence="3">
    <location>
        <begin position="288"/>
        <end position="314"/>
    </location>
</feature>
<evidence type="ECO:0000256" key="2">
    <source>
        <dbReference type="ARBA" id="ARBA00022679"/>
    </source>
</evidence>
<feature type="compositionally biased region" description="Polar residues" evidence="3">
    <location>
        <begin position="1"/>
        <end position="10"/>
    </location>
</feature>
<keyword evidence="2 6" id="KW-0808">Transferase</keyword>
<feature type="region of interest" description="Disordered" evidence="3">
    <location>
        <begin position="1"/>
        <end position="35"/>
    </location>
</feature>
<dbReference type="GO" id="GO:0005829">
    <property type="term" value="C:cytosol"/>
    <property type="evidence" value="ECO:0007669"/>
    <property type="project" value="TreeGrafter"/>
</dbReference>
<evidence type="ECO:0000259" key="5">
    <source>
        <dbReference type="Pfam" id="PF22624"/>
    </source>
</evidence>
<evidence type="ECO:0000313" key="6">
    <source>
        <dbReference type="EMBL" id="MYD91402.1"/>
    </source>
</evidence>
<gene>
    <name evidence="6" type="ORF">F4Y08_13870</name>
</gene>
<feature type="domain" description="4'-phosphopantetheinyl transferase" evidence="4">
    <location>
        <begin position="154"/>
        <end position="252"/>
    </location>
</feature>
<dbReference type="AlphaFoldDB" id="A0A6B1DXM2"/>
<dbReference type="GO" id="GO:0000287">
    <property type="term" value="F:magnesium ion binding"/>
    <property type="evidence" value="ECO:0007669"/>
    <property type="project" value="InterPro"/>
</dbReference>
<comment type="caution">
    <text evidence="6">The sequence shown here is derived from an EMBL/GenBank/DDBJ whole genome shotgun (WGS) entry which is preliminary data.</text>
</comment>
<dbReference type="GO" id="GO:0008897">
    <property type="term" value="F:holo-[acyl-carrier-protein] synthase activity"/>
    <property type="evidence" value="ECO:0007669"/>
    <property type="project" value="InterPro"/>
</dbReference>
<dbReference type="Gene3D" id="3.90.470.20">
    <property type="entry name" value="4'-phosphopantetheinyl transferase domain"/>
    <property type="match status" value="1"/>
</dbReference>
<organism evidence="6">
    <name type="scientific">Caldilineaceae bacterium SB0662_bin_9</name>
    <dbReference type="NCBI Taxonomy" id="2605258"/>
    <lineage>
        <taxon>Bacteria</taxon>
        <taxon>Bacillati</taxon>
        <taxon>Chloroflexota</taxon>
        <taxon>Caldilineae</taxon>
        <taxon>Caldilineales</taxon>
        <taxon>Caldilineaceae</taxon>
    </lineage>
</organism>
<dbReference type="SUPFAM" id="SSF56214">
    <property type="entry name" value="4'-phosphopantetheinyl transferase"/>
    <property type="match status" value="2"/>
</dbReference>
<dbReference type="Pfam" id="PF22624">
    <property type="entry name" value="AASDHPPT_N"/>
    <property type="match status" value="1"/>
</dbReference>
<evidence type="ECO:0000256" key="1">
    <source>
        <dbReference type="ARBA" id="ARBA00010990"/>
    </source>
</evidence>
<dbReference type="Pfam" id="PF01648">
    <property type="entry name" value="ACPS"/>
    <property type="match status" value="1"/>
</dbReference>
<accession>A0A6B1DXM2</accession>
<feature type="compositionally biased region" description="Basic residues" evidence="3">
    <location>
        <begin position="300"/>
        <end position="314"/>
    </location>
</feature>
<dbReference type="InterPro" id="IPR008278">
    <property type="entry name" value="4-PPantetheinyl_Trfase_dom"/>
</dbReference>
<proteinExistence type="inferred from homology"/>
<name>A0A6B1DXM2_9CHLR</name>
<dbReference type="PANTHER" id="PTHR12215">
    <property type="entry name" value="PHOSPHOPANTETHEINE TRANSFERASE"/>
    <property type="match status" value="1"/>
</dbReference>
<dbReference type="InterPro" id="IPR037143">
    <property type="entry name" value="4-PPantetheinyl_Trfase_dom_sf"/>
</dbReference>
<dbReference type="GO" id="GO:0019878">
    <property type="term" value="P:lysine biosynthetic process via aminoadipic acid"/>
    <property type="evidence" value="ECO:0007669"/>
    <property type="project" value="TreeGrafter"/>
</dbReference>
<feature type="domain" description="4'-phosphopantetheinyl transferase N-terminal" evidence="5">
    <location>
        <begin position="66"/>
        <end position="149"/>
    </location>
</feature>
<dbReference type="InterPro" id="IPR050559">
    <property type="entry name" value="P-Pant_transferase_sf"/>
</dbReference>
<sequence length="314" mass="34559">MIANSRNQPAAHSARGGCSYAPLRNGSRESAPPSQQASAWWGAARTFGSVEVVLVDLSADHRREQSATGLLDAAEQDRAARLILPGAGREFVLCRAALRALLCSALDCDNADLTFRTETHGKPYALVRGRVAPVSFNVSHSGDHGLIAIAPHGRVGVDIETHDWTFDLPAGLLSVFSVRERGDFAETRDDARWRQRFYRYWTLKESLIKGVGLGFAMNTARFDLPPALRRGEADGVFRFHHQPTANWHLATFGNRAFTAAVAIDYSGRGMFPHGSGPFLRTHRRRFSRLPAGPRASGPATRRRVVRHPHLTPNP</sequence>
<evidence type="ECO:0000256" key="3">
    <source>
        <dbReference type="SAM" id="MobiDB-lite"/>
    </source>
</evidence>
<dbReference type="PANTHER" id="PTHR12215:SF10">
    <property type="entry name" value="L-AMINOADIPATE-SEMIALDEHYDE DEHYDROGENASE-PHOSPHOPANTETHEINYL TRANSFERASE"/>
    <property type="match status" value="1"/>
</dbReference>
<protein>
    <submittedName>
        <fullName evidence="6">4'-phosphopantetheinyl transferase superfamily protein</fullName>
    </submittedName>
</protein>
<reference evidence="6" key="1">
    <citation type="submission" date="2019-09" db="EMBL/GenBank/DDBJ databases">
        <title>Characterisation of the sponge microbiome using genome-centric metagenomics.</title>
        <authorList>
            <person name="Engelberts J.P."/>
            <person name="Robbins S.J."/>
            <person name="De Goeij J.M."/>
            <person name="Aranda M."/>
            <person name="Bell S.C."/>
            <person name="Webster N.S."/>
        </authorList>
    </citation>
    <scope>NUCLEOTIDE SEQUENCE</scope>
    <source>
        <strain evidence="6">SB0662_bin_9</strain>
    </source>
</reference>
<dbReference type="EMBL" id="VXPY01000094">
    <property type="protein sequence ID" value="MYD91402.1"/>
    <property type="molecule type" value="Genomic_DNA"/>
</dbReference>
<evidence type="ECO:0000259" key="4">
    <source>
        <dbReference type="Pfam" id="PF01648"/>
    </source>
</evidence>